<accession>A0A446BY49</accession>
<gene>
    <name evidence="12" type="ORF">TT172_LOCUS9844</name>
</gene>
<dbReference type="Gene3D" id="1.50.40.10">
    <property type="entry name" value="Mitochondrial carrier domain"/>
    <property type="match status" value="1"/>
</dbReference>
<evidence type="ECO:0000256" key="9">
    <source>
        <dbReference type="ARBA" id="ARBA00023136"/>
    </source>
</evidence>
<dbReference type="PANTHER" id="PTHR45671:SF12">
    <property type="entry name" value="MITOCHONDRIAL PHOSPHATE CARRIER PROTEIN"/>
    <property type="match status" value="1"/>
</dbReference>
<dbReference type="InterPro" id="IPR023395">
    <property type="entry name" value="MCP_dom_sf"/>
</dbReference>
<feature type="repeat" description="Solcar" evidence="10">
    <location>
        <begin position="122"/>
        <end position="206"/>
    </location>
</feature>
<dbReference type="PRINTS" id="PR00926">
    <property type="entry name" value="MITOCARRIER"/>
</dbReference>
<organism evidence="12 13">
    <name type="scientific">Thermothielavioides terrestris</name>
    <dbReference type="NCBI Taxonomy" id="2587410"/>
    <lineage>
        <taxon>Eukaryota</taxon>
        <taxon>Fungi</taxon>
        <taxon>Dikarya</taxon>
        <taxon>Ascomycota</taxon>
        <taxon>Pezizomycotina</taxon>
        <taxon>Sordariomycetes</taxon>
        <taxon>Sordariomycetidae</taxon>
        <taxon>Sordariales</taxon>
        <taxon>Chaetomiaceae</taxon>
        <taxon>Thermothielavioides</taxon>
    </lineage>
</organism>
<keyword evidence="3 11" id="KW-0813">Transport</keyword>
<dbReference type="PANTHER" id="PTHR45671">
    <property type="entry name" value="SOLUTE CARRIER FAMILY 25 (MITOCHONDRIAL CARRIER PHOSPHATE CARRIER), MEMBER 3, LIKE-RELATED-RELATED"/>
    <property type="match status" value="1"/>
</dbReference>
<comment type="subcellular location">
    <subcellularLocation>
        <location evidence="1">Mitochondrion inner membrane</location>
        <topology evidence="1">Multi-pass membrane protein</topology>
    </subcellularLocation>
</comment>
<dbReference type="InterPro" id="IPR018108">
    <property type="entry name" value="MCP_transmembrane"/>
</dbReference>
<dbReference type="GO" id="GO:0005315">
    <property type="term" value="F:phosphate transmembrane transporter activity"/>
    <property type="evidence" value="ECO:0007669"/>
    <property type="project" value="InterPro"/>
</dbReference>
<evidence type="ECO:0000256" key="8">
    <source>
        <dbReference type="ARBA" id="ARBA00023128"/>
    </source>
</evidence>
<evidence type="ECO:0000313" key="12">
    <source>
        <dbReference type="EMBL" id="SPQ27425.1"/>
    </source>
</evidence>
<comment type="similarity">
    <text evidence="2 11">Belongs to the mitochondrial carrier (TC 2.A.29) family.</text>
</comment>
<dbReference type="AlphaFoldDB" id="A0A446BY49"/>
<keyword evidence="7" id="KW-1133">Transmembrane helix</keyword>
<evidence type="ECO:0000313" key="13">
    <source>
        <dbReference type="Proteomes" id="UP000289323"/>
    </source>
</evidence>
<dbReference type="GO" id="GO:1990547">
    <property type="term" value="P:mitochondrial phosphate ion transmembrane transport"/>
    <property type="evidence" value="ECO:0007669"/>
    <property type="project" value="InterPro"/>
</dbReference>
<dbReference type="InterPro" id="IPR002067">
    <property type="entry name" value="MCP"/>
</dbReference>
<reference evidence="12 13" key="1">
    <citation type="submission" date="2018-04" db="EMBL/GenBank/DDBJ databases">
        <authorList>
            <person name="Huttner S."/>
            <person name="Dainat J."/>
        </authorList>
    </citation>
    <scope>NUCLEOTIDE SEQUENCE [LARGE SCALE GENOMIC DNA]</scope>
</reference>
<evidence type="ECO:0000256" key="2">
    <source>
        <dbReference type="ARBA" id="ARBA00006375"/>
    </source>
</evidence>
<evidence type="ECO:0000256" key="4">
    <source>
        <dbReference type="ARBA" id="ARBA00022692"/>
    </source>
</evidence>
<feature type="repeat" description="Solcar" evidence="10">
    <location>
        <begin position="24"/>
        <end position="109"/>
    </location>
</feature>
<dbReference type="FunFam" id="1.50.40.10:FF:000024">
    <property type="entry name" value="MIR1p Mitochondrial phosphate carrier"/>
    <property type="match status" value="1"/>
</dbReference>
<dbReference type="PROSITE" id="PS50920">
    <property type="entry name" value="SOLCAR"/>
    <property type="match status" value="3"/>
</dbReference>
<evidence type="ECO:0000256" key="5">
    <source>
        <dbReference type="ARBA" id="ARBA00022737"/>
    </source>
</evidence>
<evidence type="ECO:0000256" key="1">
    <source>
        <dbReference type="ARBA" id="ARBA00004448"/>
    </source>
</evidence>
<evidence type="ECO:0000256" key="7">
    <source>
        <dbReference type="ARBA" id="ARBA00022989"/>
    </source>
</evidence>
<evidence type="ECO:0000256" key="6">
    <source>
        <dbReference type="ARBA" id="ARBA00022792"/>
    </source>
</evidence>
<dbReference type="GO" id="GO:0005743">
    <property type="term" value="C:mitochondrial inner membrane"/>
    <property type="evidence" value="ECO:0007669"/>
    <property type="project" value="UniProtKB-SubCell"/>
</dbReference>
<evidence type="ECO:0000256" key="3">
    <source>
        <dbReference type="ARBA" id="ARBA00022448"/>
    </source>
</evidence>
<dbReference type="Proteomes" id="UP000289323">
    <property type="component" value="Unassembled WGS sequence"/>
</dbReference>
<dbReference type="Pfam" id="PF00153">
    <property type="entry name" value="Mito_carr"/>
    <property type="match status" value="3"/>
</dbReference>
<evidence type="ECO:0000256" key="10">
    <source>
        <dbReference type="PROSITE-ProRule" id="PRU00282"/>
    </source>
</evidence>
<keyword evidence="9 10" id="KW-0472">Membrane</keyword>
<proteinExistence type="inferred from homology"/>
<dbReference type="SUPFAM" id="SSF103506">
    <property type="entry name" value="Mitochondrial carrier"/>
    <property type="match status" value="1"/>
</dbReference>
<protein>
    <submittedName>
        <fullName evidence="12">Fe9fb5de-a83e-4c5e-be67-1340866b157b</fullName>
    </submittedName>
</protein>
<feature type="repeat" description="Solcar" evidence="10">
    <location>
        <begin position="220"/>
        <end position="305"/>
    </location>
</feature>
<dbReference type="EMBL" id="OUUZ01000019">
    <property type="protein sequence ID" value="SPQ27425.1"/>
    <property type="molecule type" value="Genomic_DNA"/>
</dbReference>
<keyword evidence="4 10" id="KW-0812">Transmembrane</keyword>
<keyword evidence="6" id="KW-0999">Mitochondrion inner membrane</keyword>
<dbReference type="InterPro" id="IPR044677">
    <property type="entry name" value="SLC25A3/Pic2/Mir1-like"/>
</dbReference>
<evidence type="ECO:0000256" key="11">
    <source>
        <dbReference type="RuleBase" id="RU000488"/>
    </source>
</evidence>
<keyword evidence="5" id="KW-0677">Repeat</keyword>
<sequence>MASSATEAGKVELAAPKAQLSGLQLYSRFALAGAVCCSVTHGALTPVDVVKTRIQLDPVTYNNGMIGGFKKVVQNEGAAALLTGVGPTFAGYFLQGAFKFGGYEFFKQQSINLLGYETASNYRTGVYLASSAAAEFFADIALCPLEATRIRLVSEPTYASGLISGFGKMLTTEGVGAFYAGFGPILFKQIPYTMAKFVVYEKVAEAIYRVFPKKNMSDGLQTTVNLGSGLAAGFAAAIVSQPADTMLSKINKTKGLPGESTTSRLIKIAKELGFKGSYTGIGARLFMVGSLTAFQFAIYGDLKKMLGATGGVEISK</sequence>
<name>A0A446BY49_9PEZI</name>
<keyword evidence="8" id="KW-0496">Mitochondrion</keyword>